<evidence type="ECO:0000259" key="2">
    <source>
        <dbReference type="PROSITE" id="PS51781"/>
    </source>
</evidence>
<feature type="domain" description="SH3b" evidence="2">
    <location>
        <begin position="799"/>
        <end position="867"/>
    </location>
</feature>
<evidence type="ECO:0000256" key="1">
    <source>
        <dbReference type="SAM" id="MobiDB-lite"/>
    </source>
</evidence>
<dbReference type="SMART" id="SM00701">
    <property type="entry name" value="PGRP"/>
    <property type="match status" value="1"/>
</dbReference>
<dbReference type="Pfam" id="PF01510">
    <property type="entry name" value="Amidase_2"/>
    <property type="match status" value="1"/>
</dbReference>
<dbReference type="PROSITE" id="PS51318">
    <property type="entry name" value="TAT"/>
    <property type="match status" value="1"/>
</dbReference>
<dbReference type="EMBL" id="CADCWK010000079">
    <property type="protein sequence ID" value="CAA9551167.1"/>
    <property type="molecule type" value="Genomic_DNA"/>
</dbReference>
<dbReference type="Gene3D" id="2.30.30.40">
    <property type="entry name" value="SH3 Domains"/>
    <property type="match status" value="6"/>
</dbReference>
<dbReference type="AlphaFoldDB" id="A0A6J4ULN0"/>
<dbReference type="InterPro" id="IPR006311">
    <property type="entry name" value="TAT_signal"/>
</dbReference>
<feature type="compositionally biased region" description="Low complexity" evidence="1">
    <location>
        <begin position="707"/>
        <end position="717"/>
    </location>
</feature>
<sequence length="951" mass="97831">MCVPRNVSGPSEVVRTTSASEVLPTRLDRRVVLKAGIAAGALALSGLSATRTPDAALAQAGGTLADTFVEGGDGVGAQSVSLGGVSSFTSNFPFTAVGVHWSGSVGFPVTVAMSFSADDVTYTDPVAVTASNDLGRPTRDGRIFADLVFTEPSSFVRYETADADGVPTQISGLSFTYLDSTSGPSTFDAGLGVGAAEVTRPRVISRAEWGADEDLRYDEQGEIWEKEYVEVEHVIIHHTDTPNFQDPFAAMRSIYYYHTVTQGWGDIGYNYLVDFRGNIYEGRAGGDNVVGGHAFQYAYGSSGIGVIGKFSFQDVTTAAQAAIVAITAYTGRNLNPLGSADFLQVPNLPTIAAHRDVNQSSCPGDYLYDDLPLIRRYVNEVINGGSTGTGYAVGDVVTVTVAGANLRAAARITGQPIAGMNLGTPLTITGAPTTADGYTWYPVRGSYGSGFVANTVIAPSTAPPTGIVIGSTVAVSTDLLNMRSQPSTSGSIVAPLPNGTQGTVIGGPTTATGYTWWQITTNRGSGWVVRDYIRQVSGPPVGFAIGANATVNAATLNLRSAAGSGGSVLAALPFGTAITITGGPTQSGGETWWAVRTAANGSGWVLEDFLTLGGPGAPAGQIIYATVRSSTNLRSRPGTQWSTLSVLPAGLQVQVTDGPIKTDGQTWYGVFRQGYGGGWVLASQLNIPGVETPPETTPTPPTTQFPVGSTVTTTGGTLNLRSGPSSTASIVNTVPDGRVLTVTGAPTTATGYTWYPVQSPAYGSGYLAGAFLVAGGTAPGPAPTPEPTPPPTSGQFVVGSTVSVTGGDVNFRAGPSTTARIIGVTSTGQTFTVTGAPTTASGYTWYPVRNSRFGDGYLASAFLVAGGSTPTTPPPTSGQFAVGSSVRTTSGSVNYRTGPSTSSPIANLIPAGQVFTVTGAPTNANGYTWYPLRNTGYGNGFIVSAFLAPNR</sequence>
<dbReference type="Gene3D" id="3.40.80.10">
    <property type="entry name" value="Peptidoglycan recognition protein-like"/>
    <property type="match status" value="1"/>
</dbReference>
<dbReference type="Pfam" id="PF08239">
    <property type="entry name" value="SH3_3"/>
    <property type="match status" value="4"/>
</dbReference>
<dbReference type="PANTHER" id="PTHR34408">
    <property type="entry name" value="FAMILY PROTEIN, PUTATIVE-RELATED"/>
    <property type="match status" value="1"/>
</dbReference>
<protein>
    <submittedName>
        <fullName evidence="3">N-acetylmuramoyl-L-alanine amidase</fullName>
    </submittedName>
</protein>
<dbReference type="SMART" id="SM00287">
    <property type="entry name" value="SH3b"/>
    <property type="match status" value="7"/>
</dbReference>
<reference evidence="3" key="1">
    <citation type="submission" date="2020-02" db="EMBL/GenBank/DDBJ databases">
        <authorList>
            <person name="Meier V. D."/>
        </authorList>
    </citation>
    <scope>NUCLEOTIDE SEQUENCE</scope>
    <source>
        <strain evidence="3">AVDCRST_MAG33</strain>
    </source>
</reference>
<dbReference type="PANTHER" id="PTHR34408:SF1">
    <property type="entry name" value="GLYCOSYL HYDROLASE FAMILY 19 DOMAIN-CONTAINING PROTEIN HI_1415"/>
    <property type="match status" value="1"/>
</dbReference>
<dbReference type="PROSITE" id="PS51781">
    <property type="entry name" value="SH3B"/>
    <property type="match status" value="2"/>
</dbReference>
<dbReference type="GO" id="GO:0008270">
    <property type="term" value="F:zinc ion binding"/>
    <property type="evidence" value="ECO:0007669"/>
    <property type="project" value="InterPro"/>
</dbReference>
<proteinExistence type="predicted"/>
<gene>
    <name evidence="3" type="ORF">AVDCRST_MAG33-906</name>
</gene>
<dbReference type="CDD" id="cd06583">
    <property type="entry name" value="PGRP"/>
    <property type="match status" value="1"/>
</dbReference>
<dbReference type="InterPro" id="IPR003646">
    <property type="entry name" value="SH3-like_bac-type"/>
</dbReference>
<evidence type="ECO:0000313" key="3">
    <source>
        <dbReference type="EMBL" id="CAA9551167.1"/>
    </source>
</evidence>
<dbReference type="SUPFAM" id="SSF55846">
    <property type="entry name" value="N-acetylmuramoyl-L-alanine amidase-like"/>
    <property type="match status" value="1"/>
</dbReference>
<name>A0A6J4ULN0_9BACT</name>
<feature type="region of interest" description="Disordered" evidence="1">
    <location>
        <begin position="693"/>
        <end position="726"/>
    </location>
</feature>
<dbReference type="GO" id="GO:0008745">
    <property type="term" value="F:N-acetylmuramoyl-L-alanine amidase activity"/>
    <property type="evidence" value="ECO:0007669"/>
    <property type="project" value="InterPro"/>
</dbReference>
<dbReference type="InterPro" id="IPR002502">
    <property type="entry name" value="Amidase_domain"/>
</dbReference>
<organism evidence="3">
    <name type="scientific">uncultured Thermomicrobiales bacterium</name>
    <dbReference type="NCBI Taxonomy" id="1645740"/>
    <lineage>
        <taxon>Bacteria</taxon>
        <taxon>Pseudomonadati</taxon>
        <taxon>Thermomicrobiota</taxon>
        <taxon>Thermomicrobia</taxon>
        <taxon>Thermomicrobiales</taxon>
        <taxon>environmental samples</taxon>
    </lineage>
</organism>
<accession>A0A6J4ULN0</accession>
<dbReference type="InterPro" id="IPR036505">
    <property type="entry name" value="Amidase/PGRP_sf"/>
</dbReference>
<dbReference type="InterPro" id="IPR052354">
    <property type="entry name" value="Cell_Wall_Dynamics_Protein"/>
</dbReference>
<dbReference type="InterPro" id="IPR006619">
    <property type="entry name" value="PGRP_domain_met/bac"/>
</dbReference>
<dbReference type="GO" id="GO:0009253">
    <property type="term" value="P:peptidoglycan catabolic process"/>
    <property type="evidence" value="ECO:0007669"/>
    <property type="project" value="InterPro"/>
</dbReference>
<feature type="domain" description="SH3b" evidence="2">
    <location>
        <begin position="546"/>
        <end position="614"/>
    </location>
</feature>